<keyword evidence="1" id="KW-0732">Signal</keyword>
<dbReference type="RefSeq" id="WP_163673912.1">
    <property type="nucleotide sequence ID" value="NZ_JAAIYP010000004.1"/>
</dbReference>
<dbReference type="AlphaFoldDB" id="A0A7C9QRK1"/>
<reference evidence="2 3" key="1">
    <citation type="submission" date="2020-02" db="EMBL/GenBank/DDBJ databases">
        <authorList>
            <person name="Dziuba M."/>
            <person name="Kuznetsov B."/>
            <person name="Mardanov A."/>
            <person name="Ravin N."/>
            <person name="Grouzdev D."/>
        </authorList>
    </citation>
    <scope>NUCLEOTIDE SEQUENCE [LARGE SCALE GENOMIC DNA]</scope>
    <source>
        <strain evidence="2 3">SpK</strain>
    </source>
</reference>
<comment type="caution">
    <text evidence="2">The sequence shown here is derived from an EMBL/GenBank/DDBJ whole genome shotgun (WGS) entry which is preliminary data.</text>
</comment>
<gene>
    <name evidence="2" type="ORF">G4223_01145</name>
</gene>
<dbReference type="Proteomes" id="UP000480684">
    <property type="component" value="Unassembled WGS sequence"/>
</dbReference>
<evidence type="ECO:0000256" key="1">
    <source>
        <dbReference type="SAM" id="SignalP"/>
    </source>
</evidence>
<name>A0A7C9QRK1_9PROT</name>
<proteinExistence type="predicted"/>
<evidence type="ECO:0000313" key="3">
    <source>
        <dbReference type="Proteomes" id="UP000480684"/>
    </source>
</evidence>
<sequence length="114" mass="12135">MSRRLFALAALSLVAATPAAADDGPLRLSCRADNPALLPAPLAFSIDMAAAKATETGSGEEYGVTAYRDGFGLWDPAGGPGTVVYRIDRIHGRFMRVDKQIRVDGTCEKVEPKL</sequence>
<protein>
    <submittedName>
        <fullName evidence="2">Uncharacterized protein</fullName>
    </submittedName>
</protein>
<feature type="signal peptide" evidence="1">
    <location>
        <begin position="1"/>
        <end position="21"/>
    </location>
</feature>
<accession>A0A7C9QRK1</accession>
<dbReference type="EMBL" id="JAAIYP010000004">
    <property type="protein sequence ID" value="NFV78722.1"/>
    <property type="molecule type" value="Genomic_DNA"/>
</dbReference>
<evidence type="ECO:0000313" key="2">
    <source>
        <dbReference type="EMBL" id="NFV78722.1"/>
    </source>
</evidence>
<keyword evidence="3" id="KW-1185">Reference proteome</keyword>
<organism evidence="2 3">
    <name type="scientific">Magnetospirillum aberrantis SpK</name>
    <dbReference type="NCBI Taxonomy" id="908842"/>
    <lineage>
        <taxon>Bacteria</taxon>
        <taxon>Pseudomonadati</taxon>
        <taxon>Pseudomonadota</taxon>
        <taxon>Alphaproteobacteria</taxon>
        <taxon>Rhodospirillales</taxon>
        <taxon>Rhodospirillaceae</taxon>
        <taxon>Magnetospirillum</taxon>
    </lineage>
</organism>
<feature type="chain" id="PRO_5028882887" evidence="1">
    <location>
        <begin position="22"/>
        <end position="114"/>
    </location>
</feature>